<dbReference type="GO" id="GO:0005930">
    <property type="term" value="C:axoneme"/>
    <property type="evidence" value="ECO:0007669"/>
    <property type="project" value="TreeGrafter"/>
</dbReference>
<dbReference type="AlphaFoldDB" id="A0AAD9RQ96"/>
<evidence type="ECO:0000256" key="2">
    <source>
        <dbReference type="SAM" id="Coils"/>
    </source>
</evidence>
<evidence type="ECO:0000256" key="3">
    <source>
        <dbReference type="SAM" id="MobiDB-lite"/>
    </source>
</evidence>
<proteinExistence type="inferred from homology"/>
<evidence type="ECO:0008006" key="8">
    <source>
        <dbReference type="Google" id="ProtNLM"/>
    </source>
</evidence>
<dbReference type="Proteomes" id="UP001258017">
    <property type="component" value="Unassembled WGS sequence"/>
</dbReference>
<feature type="compositionally biased region" description="Basic and acidic residues" evidence="3">
    <location>
        <begin position="338"/>
        <end position="347"/>
    </location>
</feature>
<evidence type="ECO:0000259" key="4">
    <source>
        <dbReference type="Pfam" id="PF12366"/>
    </source>
</evidence>
<evidence type="ECO:0000313" key="7">
    <source>
        <dbReference type="Proteomes" id="UP001258017"/>
    </source>
</evidence>
<dbReference type="PANTHER" id="PTHR20929">
    <property type="entry name" value="LUNG ADENOMA SUSCEPTIBILITY 1-RELATED"/>
    <property type="match status" value="1"/>
</dbReference>
<dbReference type="InterPro" id="IPR023247">
    <property type="entry name" value="IC97/Dnai7-like"/>
</dbReference>
<evidence type="ECO:0000313" key="6">
    <source>
        <dbReference type="EMBL" id="KAK2583902.1"/>
    </source>
</evidence>
<reference evidence="6" key="1">
    <citation type="submission" date="2021-08" db="EMBL/GenBank/DDBJ databases">
        <authorList>
            <person name="Misof B."/>
            <person name="Oliver O."/>
            <person name="Podsiadlowski L."/>
            <person name="Donath A."/>
            <person name="Peters R."/>
            <person name="Mayer C."/>
            <person name="Rust J."/>
            <person name="Gunkel S."/>
            <person name="Lesny P."/>
            <person name="Martin S."/>
            <person name="Oeyen J.P."/>
            <person name="Petersen M."/>
            <person name="Panagiotis P."/>
            <person name="Wilbrandt J."/>
            <person name="Tanja T."/>
        </authorList>
    </citation>
    <scope>NUCLEOTIDE SEQUENCE</scope>
    <source>
        <strain evidence="6">GBR_01_08_01A</strain>
        <tissue evidence="6">Thorax + abdomen</tissue>
    </source>
</reference>
<organism evidence="6 7">
    <name type="scientific">Odynerus spinipes</name>
    <dbReference type="NCBI Taxonomy" id="1348599"/>
    <lineage>
        <taxon>Eukaryota</taxon>
        <taxon>Metazoa</taxon>
        <taxon>Ecdysozoa</taxon>
        <taxon>Arthropoda</taxon>
        <taxon>Hexapoda</taxon>
        <taxon>Insecta</taxon>
        <taxon>Pterygota</taxon>
        <taxon>Neoptera</taxon>
        <taxon>Endopterygota</taxon>
        <taxon>Hymenoptera</taxon>
        <taxon>Apocrita</taxon>
        <taxon>Aculeata</taxon>
        <taxon>Vespoidea</taxon>
        <taxon>Vespidae</taxon>
        <taxon>Eumeninae</taxon>
        <taxon>Odynerus</taxon>
    </lineage>
</organism>
<feature type="coiled-coil region" evidence="2">
    <location>
        <begin position="2"/>
        <end position="46"/>
    </location>
</feature>
<dbReference type="GO" id="GO:0048487">
    <property type="term" value="F:beta-tubulin binding"/>
    <property type="evidence" value="ECO:0007669"/>
    <property type="project" value="TreeGrafter"/>
</dbReference>
<dbReference type="EMBL" id="JAIFRP010000029">
    <property type="protein sequence ID" value="KAK2583902.1"/>
    <property type="molecule type" value="Genomic_DNA"/>
</dbReference>
<dbReference type="PRINTS" id="PR02043">
    <property type="entry name" value="CANCERSCCP1"/>
</dbReference>
<evidence type="ECO:0000259" key="5">
    <source>
        <dbReference type="Pfam" id="PF15927"/>
    </source>
</evidence>
<feature type="domain" description="IC97/Casc1 N-terminal" evidence="5">
    <location>
        <begin position="17"/>
        <end position="207"/>
    </location>
</feature>
<comment type="caution">
    <text evidence="6">The sequence shown here is derived from an EMBL/GenBank/DDBJ whole genome shotgun (WGS) entry which is preliminary data.</text>
</comment>
<accession>A0AAD9RQ96</accession>
<dbReference type="GO" id="GO:0008017">
    <property type="term" value="F:microtubule binding"/>
    <property type="evidence" value="ECO:0007669"/>
    <property type="project" value="TreeGrafter"/>
</dbReference>
<evidence type="ECO:0000256" key="1">
    <source>
        <dbReference type="ARBA" id="ARBA00024332"/>
    </source>
</evidence>
<dbReference type="Pfam" id="PF15927">
    <property type="entry name" value="Casc1_N"/>
    <property type="match status" value="1"/>
</dbReference>
<dbReference type="InterPro" id="IPR031826">
    <property type="entry name" value="IC97/Casc1_N"/>
</dbReference>
<feature type="compositionally biased region" description="Basic residues" evidence="3">
    <location>
        <begin position="325"/>
        <end position="337"/>
    </location>
</feature>
<name>A0AAD9RQ96_9HYME</name>
<gene>
    <name evidence="6" type="ORF">KPH14_001173</name>
</gene>
<keyword evidence="7" id="KW-1185">Reference proteome</keyword>
<dbReference type="SMR" id="A0AAD9RQ96"/>
<sequence length="752" mass="86854">MTKKARKALEKEQAEAAAEEAERIRLQLIKDMYEEIRYEKEKTEDEILLEDNQAAMRKIQLEDTWFVVYENKKIFMDHIVATEEEENWILYLTCDGLPDAANLADMNTFMFLWSLEDKEANMENVVRKCDVVQLLLSKLHNIISFSLTRSADYIQECKTVSTGVSVLIECDFKIDQIGRDMIRVDLKNATYVKVSRHLICCIWTLIKLPISMKEIPEKDRKPIEANFPEINLTVKMPMDIDCYCMAIRGLWLDYDHYSDMATSYVMPEIPEEYKMKMDLLAFCTEEYEKKQEIREEQVEGRRLRLEEKRVLLRKMENPEPVAPVRKGKRGGGQHGRTKKSEAERRAEPLPYLPTPNEVILLREEEIRKEVRKLLFTRCEKTEVNLRKYRILGGVYNIDLVYQPPQPKDMRRDILLTTLQIPKELKHVPFHKPYQPPPPVRLSERTPEVIEAEMKALETAMEALALVTLKLPSTVLWFEPPLVAHWIPEKRIWSTQDIHDIKYNEEKQQITFRTGRMGIHGLAAYKFINLPFQSWELKPEMGRNSGGGVVLNVTAATVQAEFIVREDFVCLNSMAGGISSALQHIIGEYMKLQILIDKMREAGCDLFPERDAASYVKGLPMKHPVAEKHLQECMGLLCTAYTFSWSRWNVTRSPREIVLQFKELHGCVAKQHSNITLLVTPNQTMAVRCTEVSSEFSADPLDGDSAKFYADLYNLALHNAGIKSRLFMREVSFKLALTVATLLESTNVIGMSS</sequence>
<comment type="similarity">
    <text evidence="1">Belongs to the DNAI7 family.</text>
</comment>
<protein>
    <recommendedName>
        <fullName evidence="8">Axonemal 84 kDa protein</fullName>
    </recommendedName>
</protein>
<reference evidence="6" key="2">
    <citation type="journal article" date="2023" name="Commun. Biol.">
        <title>Intrasexual cuticular hydrocarbon dimorphism in a wasp sheds light on hydrocarbon biosynthesis genes in Hymenoptera.</title>
        <authorList>
            <person name="Moris V.C."/>
            <person name="Podsiadlowski L."/>
            <person name="Martin S."/>
            <person name="Oeyen J.P."/>
            <person name="Donath A."/>
            <person name="Petersen M."/>
            <person name="Wilbrandt J."/>
            <person name="Misof B."/>
            <person name="Liedtke D."/>
            <person name="Thamm M."/>
            <person name="Scheiner R."/>
            <person name="Schmitt T."/>
            <person name="Niehuis O."/>
        </authorList>
    </citation>
    <scope>NUCLEOTIDE SEQUENCE</scope>
    <source>
        <strain evidence="6">GBR_01_08_01A</strain>
    </source>
</reference>
<dbReference type="Pfam" id="PF12366">
    <property type="entry name" value="Casc1_C"/>
    <property type="match status" value="1"/>
</dbReference>
<dbReference type="PANTHER" id="PTHR20929:SF11">
    <property type="entry name" value="DYNEIN AXONEMAL INTERMEDIATE CHAIN 7"/>
    <property type="match status" value="1"/>
</dbReference>
<feature type="region of interest" description="Disordered" evidence="3">
    <location>
        <begin position="316"/>
        <end position="349"/>
    </location>
</feature>
<feature type="domain" description="CASC1 C-terminal" evidence="4">
    <location>
        <begin position="491"/>
        <end position="694"/>
    </location>
</feature>
<dbReference type="InterPro" id="IPR022110">
    <property type="entry name" value="CASC1_C"/>
</dbReference>
<keyword evidence="2" id="KW-0175">Coiled coil</keyword>